<proteinExistence type="predicted"/>
<dbReference type="Proteomes" id="UP000585638">
    <property type="component" value="Unassembled WGS sequence"/>
</dbReference>
<accession>A0A7W9NGC1</accession>
<dbReference type="RefSeq" id="WP_184863067.1">
    <property type="nucleotide sequence ID" value="NZ_BAAAWY010000003.1"/>
</dbReference>
<name>A0A7W9NGC1_9PSEU</name>
<comment type="caution">
    <text evidence="2">The sequence shown here is derived from an EMBL/GenBank/DDBJ whole genome shotgun (WGS) entry which is preliminary data.</text>
</comment>
<dbReference type="EMBL" id="JACHIR010000001">
    <property type="protein sequence ID" value="MBB5892372.1"/>
    <property type="molecule type" value="Genomic_DNA"/>
</dbReference>
<feature type="transmembrane region" description="Helical" evidence="1">
    <location>
        <begin position="16"/>
        <end position="32"/>
    </location>
</feature>
<evidence type="ECO:0000313" key="3">
    <source>
        <dbReference type="Proteomes" id="UP000585638"/>
    </source>
</evidence>
<reference evidence="2 3" key="1">
    <citation type="submission" date="2020-08" db="EMBL/GenBank/DDBJ databases">
        <title>Sequencing the genomes of 1000 actinobacteria strains.</title>
        <authorList>
            <person name="Klenk H.-P."/>
        </authorList>
    </citation>
    <scope>NUCLEOTIDE SEQUENCE [LARGE SCALE GENOMIC DNA]</scope>
    <source>
        <strain evidence="2 3">DSM 43851</strain>
    </source>
</reference>
<keyword evidence="3" id="KW-1185">Reference proteome</keyword>
<evidence type="ECO:0000313" key="2">
    <source>
        <dbReference type="EMBL" id="MBB5892372.1"/>
    </source>
</evidence>
<feature type="transmembrane region" description="Helical" evidence="1">
    <location>
        <begin position="38"/>
        <end position="59"/>
    </location>
</feature>
<evidence type="ECO:0000256" key="1">
    <source>
        <dbReference type="SAM" id="Phobius"/>
    </source>
</evidence>
<sequence length="181" mass="20398">MTEYGRERERRRRQRSLLWLGYLVVMGVVLALRVGPWVALAGVGAIAMVIYAVLTLFVWRDRRAELRRRAAGEPPSWSAQLPVVVARQFGGVTPGRHGREEVGELFGRLRYLGDRLRWEPSEALRAKGTEPVTWDRSWRPTVVPLWGPGSQGCLTLTNADGAEVDVWVRNPRDLSRTLGLG</sequence>
<keyword evidence="1" id="KW-0812">Transmembrane</keyword>
<dbReference type="AlphaFoldDB" id="A0A7W9NGC1"/>
<keyword evidence="1" id="KW-1133">Transmembrane helix</keyword>
<organism evidence="2 3">
    <name type="scientific">Kutzneria kofuensis</name>
    <dbReference type="NCBI Taxonomy" id="103725"/>
    <lineage>
        <taxon>Bacteria</taxon>
        <taxon>Bacillati</taxon>
        <taxon>Actinomycetota</taxon>
        <taxon>Actinomycetes</taxon>
        <taxon>Pseudonocardiales</taxon>
        <taxon>Pseudonocardiaceae</taxon>
        <taxon>Kutzneria</taxon>
    </lineage>
</organism>
<protein>
    <submittedName>
        <fullName evidence="2">Uncharacterized protein</fullName>
    </submittedName>
</protein>
<keyword evidence="1" id="KW-0472">Membrane</keyword>
<gene>
    <name evidence="2" type="ORF">BJ998_003568</name>
</gene>